<dbReference type="InterPro" id="IPR009562">
    <property type="entry name" value="DUF1178"/>
</dbReference>
<comment type="caution">
    <text evidence="2">The sequence shown here is derived from an EMBL/GenBank/DDBJ whole genome shotgun (WGS) entry which is preliminary data.</text>
</comment>
<dbReference type="Pfam" id="PF06676">
    <property type="entry name" value="DUF1178"/>
    <property type="match status" value="1"/>
</dbReference>
<dbReference type="RefSeq" id="WP_069625128.1">
    <property type="nucleotide sequence ID" value="NZ_LPWD01000461.1"/>
</dbReference>
<dbReference type="Proteomes" id="UP000095042">
    <property type="component" value="Unassembled WGS sequence"/>
</dbReference>
<evidence type="ECO:0000313" key="3">
    <source>
        <dbReference type="Proteomes" id="UP000095042"/>
    </source>
</evidence>
<organism evidence="2 3">
    <name type="scientific">Methyloceanibacter marginalis</name>
    <dbReference type="NCBI Taxonomy" id="1774971"/>
    <lineage>
        <taxon>Bacteria</taxon>
        <taxon>Pseudomonadati</taxon>
        <taxon>Pseudomonadota</taxon>
        <taxon>Alphaproteobacteria</taxon>
        <taxon>Hyphomicrobiales</taxon>
        <taxon>Hyphomicrobiaceae</taxon>
        <taxon>Methyloceanibacter</taxon>
    </lineage>
</organism>
<feature type="region of interest" description="Disordered" evidence="1">
    <location>
        <begin position="118"/>
        <end position="144"/>
    </location>
</feature>
<evidence type="ECO:0000313" key="2">
    <source>
        <dbReference type="EMBL" id="ODR96097.1"/>
    </source>
</evidence>
<dbReference type="EMBL" id="LPWD01000461">
    <property type="protein sequence ID" value="ODR96097.1"/>
    <property type="molecule type" value="Genomic_DNA"/>
</dbReference>
<reference evidence="2 3" key="1">
    <citation type="journal article" date="2016" name="Environ. Microbiol.">
        <title>New Methyloceanibacter diversity from North Sea sediments includes methanotroph containing solely the soluble methane monooxygenase.</title>
        <authorList>
            <person name="Vekeman B."/>
            <person name="Kerckhof F.M."/>
            <person name="Cremers G."/>
            <person name="de Vos P."/>
            <person name="Vandamme P."/>
            <person name="Boon N."/>
            <person name="Op den Camp H.J."/>
            <person name="Heylen K."/>
        </authorList>
    </citation>
    <scope>NUCLEOTIDE SEQUENCE [LARGE SCALE GENOMIC DNA]</scope>
    <source>
        <strain evidence="2 3">R-67177</strain>
    </source>
</reference>
<gene>
    <name evidence="2" type="ORF">AUC71_04665</name>
</gene>
<feature type="compositionally biased region" description="Basic and acidic residues" evidence="1">
    <location>
        <begin position="121"/>
        <end position="130"/>
    </location>
</feature>
<name>A0A1E3VRD1_9HYPH</name>
<protein>
    <submittedName>
        <fullName evidence="2">Uncharacterized protein</fullName>
    </submittedName>
</protein>
<dbReference type="OrthoDB" id="9799894at2"/>
<evidence type="ECO:0000256" key="1">
    <source>
        <dbReference type="SAM" id="MobiDB-lite"/>
    </source>
</evidence>
<dbReference type="PIRSF" id="PIRSF032131">
    <property type="entry name" value="UCP032131"/>
    <property type="match status" value="1"/>
</dbReference>
<dbReference type="AlphaFoldDB" id="A0A1E3VRD1"/>
<keyword evidence="3" id="KW-1185">Reference proteome</keyword>
<proteinExistence type="predicted"/>
<accession>A0A1E3VRD1</accession>
<sequence>MIRFALTCEDGHVFDAWFSSGDSYDEQTEAGVIVCPDCGSVEVRKAPMAPAVLRGRGQAPAPENESVALAAGKQTYAFLKGLRAHLEANADDVGKNFPEEARKIHYGEKEERNIYGEASAEEAKALHEEGIPALPLPKLPEEHN</sequence>